<evidence type="ECO:0000313" key="6">
    <source>
        <dbReference type="Proteomes" id="UP000054735"/>
    </source>
</evidence>
<dbReference type="Proteomes" id="UP000054735">
    <property type="component" value="Unassembled WGS sequence"/>
</dbReference>
<protein>
    <submittedName>
        <fullName evidence="4 5">Protein with a bacterial immunoglobulin-like domain</fullName>
    </submittedName>
</protein>
<dbReference type="EMBL" id="UGNW01000001">
    <property type="protein sequence ID" value="STX31891.1"/>
    <property type="molecule type" value="Genomic_DNA"/>
</dbReference>
<accession>A0A378IBF6</accession>
<dbReference type="PANTHER" id="PTHR22870">
    <property type="entry name" value="REGULATOR OF CHROMOSOME CONDENSATION"/>
    <property type="match status" value="1"/>
</dbReference>
<dbReference type="Gene3D" id="2.130.10.30">
    <property type="entry name" value="Regulator of chromosome condensation 1/beta-lactamase-inhibitor protein II"/>
    <property type="match status" value="2"/>
</dbReference>
<reference evidence="5 7" key="2">
    <citation type="submission" date="2018-06" db="EMBL/GenBank/DDBJ databases">
        <authorList>
            <consortium name="Pathogen Informatics"/>
            <person name="Doyle S."/>
        </authorList>
    </citation>
    <scope>NUCLEOTIDE SEQUENCE [LARGE SCALE GENOMIC DNA]</scope>
    <source>
        <strain evidence="5 7">NCTC12437</strain>
    </source>
</reference>
<dbReference type="InterPro" id="IPR058923">
    <property type="entry name" value="RCC1-like_dom"/>
</dbReference>
<dbReference type="OrthoDB" id="5654229at2"/>
<dbReference type="PROSITE" id="PS50012">
    <property type="entry name" value="RCC1_3"/>
    <property type="match status" value="6"/>
</dbReference>
<dbReference type="InterPro" id="IPR009091">
    <property type="entry name" value="RCC1/BLIP-II"/>
</dbReference>
<gene>
    <name evidence="4" type="ORF">Lbir_0532</name>
    <name evidence="5" type="ORF">NCTC12437_01666</name>
</gene>
<dbReference type="Proteomes" id="UP000255066">
    <property type="component" value="Unassembled WGS sequence"/>
</dbReference>
<dbReference type="Pfam" id="PF25390">
    <property type="entry name" value="WD40_RLD"/>
    <property type="match status" value="1"/>
</dbReference>
<feature type="signal peptide" evidence="2">
    <location>
        <begin position="1"/>
        <end position="21"/>
    </location>
</feature>
<proteinExistence type="predicted"/>
<keyword evidence="1" id="KW-0677">Repeat</keyword>
<dbReference type="PANTHER" id="PTHR22870:SF408">
    <property type="entry name" value="OS09G0560450 PROTEIN"/>
    <property type="match status" value="1"/>
</dbReference>
<keyword evidence="2" id="KW-0732">Signal</keyword>
<evidence type="ECO:0000259" key="3">
    <source>
        <dbReference type="Pfam" id="PF25390"/>
    </source>
</evidence>
<dbReference type="SUPFAM" id="SSF50985">
    <property type="entry name" value="RCC1/BLIP-II"/>
    <property type="match status" value="1"/>
</dbReference>
<dbReference type="InterPro" id="IPR051210">
    <property type="entry name" value="Ub_ligase/GEF_domain"/>
</dbReference>
<dbReference type="RefSeq" id="WP_058522648.1">
    <property type="nucleotide sequence ID" value="NZ_CAAAHV010000006.1"/>
</dbReference>
<keyword evidence="6" id="KW-1185">Reference proteome</keyword>
<dbReference type="PRINTS" id="PR00633">
    <property type="entry name" value="RCCNDNSATION"/>
</dbReference>
<dbReference type="Pfam" id="PF13540">
    <property type="entry name" value="RCC1_2"/>
    <property type="match status" value="1"/>
</dbReference>
<evidence type="ECO:0000256" key="2">
    <source>
        <dbReference type="SAM" id="SignalP"/>
    </source>
</evidence>
<evidence type="ECO:0000256" key="1">
    <source>
        <dbReference type="ARBA" id="ARBA00022737"/>
    </source>
</evidence>
<feature type="domain" description="RCC1-like" evidence="3">
    <location>
        <begin position="333"/>
        <end position="570"/>
    </location>
</feature>
<feature type="chain" id="PRO_5017028165" evidence="2">
    <location>
        <begin position="22"/>
        <end position="618"/>
    </location>
</feature>
<organism evidence="5 7">
    <name type="scientific">Legionella birminghamensis</name>
    <dbReference type="NCBI Taxonomy" id="28083"/>
    <lineage>
        <taxon>Bacteria</taxon>
        <taxon>Pseudomonadati</taxon>
        <taxon>Pseudomonadota</taxon>
        <taxon>Gammaproteobacteria</taxon>
        <taxon>Legionellales</taxon>
        <taxon>Legionellaceae</taxon>
        <taxon>Legionella</taxon>
    </lineage>
</organism>
<name>A0A378IBF6_9GAMM</name>
<evidence type="ECO:0000313" key="5">
    <source>
        <dbReference type="EMBL" id="STX31891.1"/>
    </source>
</evidence>
<evidence type="ECO:0000313" key="7">
    <source>
        <dbReference type="Proteomes" id="UP000255066"/>
    </source>
</evidence>
<dbReference type="STRING" id="28083.Lbir_0532"/>
<evidence type="ECO:0000313" key="4">
    <source>
        <dbReference type="EMBL" id="KTC75158.1"/>
    </source>
</evidence>
<dbReference type="AlphaFoldDB" id="A0A378IBF6"/>
<dbReference type="InterPro" id="IPR000408">
    <property type="entry name" value="Reg_chr_condens"/>
</dbReference>
<dbReference type="EMBL" id="LNXT01000006">
    <property type="protein sequence ID" value="KTC75158.1"/>
    <property type="molecule type" value="Genomic_DNA"/>
</dbReference>
<reference evidence="4 6" key="1">
    <citation type="submission" date="2015-11" db="EMBL/GenBank/DDBJ databases">
        <title>Genomic analysis of 38 Legionella species identifies large and diverse effector repertoires.</title>
        <authorList>
            <person name="Burstein D."/>
            <person name="Amaro F."/>
            <person name="Zusman T."/>
            <person name="Lifshitz Z."/>
            <person name="Cohen O."/>
            <person name="Gilbert J.A."/>
            <person name="Pupko T."/>
            <person name="Shuman H.A."/>
            <person name="Segal G."/>
        </authorList>
    </citation>
    <scope>NUCLEOTIDE SEQUENCE [LARGE SCALE GENOMIC DNA]</scope>
    <source>
        <strain evidence="4 6">CDC#1407-AL-14</strain>
    </source>
</reference>
<sequence>MNKKKLCSAVIGIAPSQYAFAAIPKFGFSPLTPTTVQIPVNSSASISYLVRNNTSVPRLLTMQPINGVQQVVNGGTCGTPFFLNPGQSCVLSLIVNGSQVIPAGVHDGPVVCKTMGPGNNTPDPFLCSRPSQLDMLNVSVSSVPGQGNFRWTQNGVAVSSLEFYPGNSGAITLQNTGNGPISNLQVTIPAPYSSYFINGCVGSLAAASSCNVSYSIPVSPISASFNIAASGTNAVNSPLPLSIEISPSGRVQCWGLNSSGQLGDGSTTSSNMPSTFAVGITDAEEISGGSSYTCALLRTGAIQCWGSNFSGDLGWGQPGGSLVPVFVSGISTATTFSAGESHACAVLSNGTIQCWGANGAGQLGDGTTTNRFTPVTVLGITNAVAVSAGLDHTCAVLATGQVACWGSNAFGQLGDGTTNPHITPGLVPGITTASRVSLASLTSCVLLTNGTVQCWGTNGNGEVGNGSIGGNVLSPSTVVNLSNVIEISARGAHVSSLLSDGTVHCWGLNNVGQLGDGNSPISSGTPTQVQGLTAPAVDISSDLAHACAVLSTGEMMCWGINSVGQLGIGVTPVPPTVPPPAGLNLPWASPIAVPVVNMTQAMASLNHGSGSISCAIVP</sequence>